<gene>
    <name evidence="10" type="ORF">CFH99_18065</name>
</gene>
<feature type="transmembrane region" description="Helical" evidence="9">
    <location>
        <begin position="125"/>
        <end position="151"/>
    </location>
</feature>
<comment type="pathway">
    <text evidence="2">Cell wall biogenesis; peptidoglycan biosynthesis.</text>
</comment>
<dbReference type="InterPro" id="IPR011923">
    <property type="entry name" value="RodA/MrdB"/>
</dbReference>
<dbReference type="InterPro" id="IPR001182">
    <property type="entry name" value="FtsW/RodA"/>
</dbReference>
<evidence type="ECO:0000256" key="8">
    <source>
        <dbReference type="ARBA" id="ARBA00049902"/>
    </source>
</evidence>
<dbReference type="PANTHER" id="PTHR30474">
    <property type="entry name" value="CELL CYCLE PROTEIN"/>
    <property type="match status" value="1"/>
</dbReference>
<sequence length="410" mass="43483">MSNRIQASRATARPTRTTASRRVSFLRWGDIDRILLVAVLVLSLLGCLLIWSATIERDDLTGGDERAFLVKQLVNVVIGVGLMALVVATDHRWVRILAPIAYLAAIVGLVLVLAMGSTINGSRSWLIIGGMSFQPSELAKLAVVVGMALVVAERSEGRWRDRVGTTDVLLMLVVAGVPAVLILAQPDLGTMLVLTATVFGVIAASGADRRWLGLLAGGGVAVAVFAVVSGFLKEYQVDRFLAFTNPELDPKGAGYNVEQARIAVGNGGLFGQGLFQGSQTQSGFVPEQHTDFVFTVAGEELGLLGAALIVALLGVVLWRALVVATRTDDMFGRIVAAGIACWFGFQAFQNIGMCLGIMPVTGVPLPFVSYGGSSMFASMLAVGLLQNIHLRTLSAPASRLTPQKRVLVRG</sequence>
<evidence type="ECO:0000256" key="2">
    <source>
        <dbReference type="ARBA" id="ARBA00004752"/>
    </source>
</evidence>
<evidence type="ECO:0000256" key="7">
    <source>
        <dbReference type="ARBA" id="ARBA00044770"/>
    </source>
</evidence>
<keyword evidence="3 9" id="KW-0812">Transmembrane</keyword>
<proteinExistence type="predicted"/>
<dbReference type="PROSITE" id="PS00428">
    <property type="entry name" value="FTSW_RODA_SPOVE"/>
    <property type="match status" value="1"/>
</dbReference>
<feature type="transmembrane region" description="Helical" evidence="9">
    <location>
        <begin position="301"/>
        <end position="322"/>
    </location>
</feature>
<dbReference type="Pfam" id="PF01098">
    <property type="entry name" value="FTSW_RODA_SPOVE"/>
    <property type="match status" value="1"/>
</dbReference>
<evidence type="ECO:0000256" key="4">
    <source>
        <dbReference type="ARBA" id="ARBA00022960"/>
    </source>
</evidence>
<dbReference type="NCBIfam" id="TIGR02210">
    <property type="entry name" value="rodA_shape"/>
    <property type="match status" value="1"/>
</dbReference>
<feature type="transmembrane region" description="Helical" evidence="9">
    <location>
        <begin position="367"/>
        <end position="385"/>
    </location>
</feature>
<evidence type="ECO:0000256" key="9">
    <source>
        <dbReference type="SAM" id="Phobius"/>
    </source>
</evidence>
<evidence type="ECO:0000256" key="1">
    <source>
        <dbReference type="ARBA" id="ARBA00004141"/>
    </source>
</evidence>
<dbReference type="RefSeq" id="WP_207006472.1">
    <property type="nucleotide sequence ID" value="NZ_CP022295.1"/>
</dbReference>
<evidence type="ECO:0000313" key="11">
    <source>
        <dbReference type="Proteomes" id="UP000662818"/>
    </source>
</evidence>
<keyword evidence="6 9" id="KW-0472">Membrane</keyword>
<evidence type="ECO:0000256" key="6">
    <source>
        <dbReference type="ARBA" id="ARBA00023136"/>
    </source>
</evidence>
<comment type="subcellular location">
    <subcellularLocation>
        <location evidence="1">Membrane</location>
        <topology evidence="1">Multi-pass membrane protein</topology>
    </subcellularLocation>
</comment>
<feature type="transmembrane region" description="Helical" evidence="9">
    <location>
        <begin position="67"/>
        <end position="88"/>
    </location>
</feature>
<reference evidence="10 11" key="1">
    <citation type="submission" date="2017-06" db="EMBL/GenBank/DDBJ databases">
        <title>Complete Genome Sequence of the Soil Carbazole-Degrading Bacterium Nocardioides aromaticivorans IC177.</title>
        <authorList>
            <person name="Vejarano F."/>
            <person name="Suzuki-Minakuchi C."/>
            <person name="Ohtsubo Y."/>
            <person name="Tsuda M."/>
            <person name="Okada K."/>
            <person name="Nojiri H."/>
        </authorList>
    </citation>
    <scope>NUCLEOTIDE SEQUENCE [LARGE SCALE GENOMIC DNA]</scope>
    <source>
        <strain evidence="10 11">IC177</strain>
    </source>
</reference>
<dbReference type="Proteomes" id="UP000662818">
    <property type="component" value="Chromosome"/>
</dbReference>
<feature type="transmembrane region" description="Helical" evidence="9">
    <location>
        <begin position="211"/>
        <end position="232"/>
    </location>
</feature>
<keyword evidence="5 9" id="KW-1133">Transmembrane helix</keyword>
<feature type="transmembrane region" description="Helical" evidence="9">
    <location>
        <begin position="334"/>
        <end position="361"/>
    </location>
</feature>
<name>A0ABX7PNI6_9ACTN</name>
<dbReference type="PANTHER" id="PTHR30474:SF14">
    <property type="entry name" value="CELL CYCLE PROTEIN"/>
    <property type="match status" value="1"/>
</dbReference>
<protein>
    <recommendedName>
        <fullName evidence="7">peptidoglycan glycosyltransferase</fullName>
        <ecNumber evidence="7">2.4.99.28</ecNumber>
    </recommendedName>
</protein>
<keyword evidence="11" id="KW-1185">Reference proteome</keyword>
<feature type="transmembrane region" description="Helical" evidence="9">
    <location>
        <begin position="163"/>
        <end position="182"/>
    </location>
</feature>
<evidence type="ECO:0000256" key="3">
    <source>
        <dbReference type="ARBA" id="ARBA00022692"/>
    </source>
</evidence>
<feature type="transmembrane region" description="Helical" evidence="9">
    <location>
        <begin position="100"/>
        <end position="119"/>
    </location>
</feature>
<feature type="transmembrane region" description="Helical" evidence="9">
    <location>
        <begin position="188"/>
        <end position="204"/>
    </location>
</feature>
<evidence type="ECO:0000313" key="10">
    <source>
        <dbReference type="EMBL" id="QSR27531.1"/>
    </source>
</evidence>
<keyword evidence="4" id="KW-0133">Cell shape</keyword>
<organism evidence="10 11">
    <name type="scientific">Nocardioides aromaticivorans</name>
    <dbReference type="NCBI Taxonomy" id="200618"/>
    <lineage>
        <taxon>Bacteria</taxon>
        <taxon>Bacillati</taxon>
        <taxon>Actinomycetota</taxon>
        <taxon>Actinomycetes</taxon>
        <taxon>Propionibacteriales</taxon>
        <taxon>Nocardioidaceae</taxon>
        <taxon>Nocardioides</taxon>
    </lineage>
</organism>
<comment type="catalytic activity">
    <reaction evidence="8">
        <text>[GlcNAc-(1-&gt;4)-Mur2Ac(oyl-L-Ala-gamma-D-Glu-L-Lys-D-Ala-D-Ala)](n)-di-trans,octa-cis-undecaprenyl diphosphate + beta-D-GlcNAc-(1-&gt;4)-Mur2Ac(oyl-L-Ala-gamma-D-Glu-L-Lys-D-Ala-D-Ala)-di-trans,octa-cis-undecaprenyl diphosphate = [GlcNAc-(1-&gt;4)-Mur2Ac(oyl-L-Ala-gamma-D-Glu-L-Lys-D-Ala-D-Ala)](n+1)-di-trans,octa-cis-undecaprenyl diphosphate + di-trans,octa-cis-undecaprenyl diphosphate + H(+)</text>
        <dbReference type="Rhea" id="RHEA:23708"/>
        <dbReference type="Rhea" id="RHEA-COMP:9602"/>
        <dbReference type="Rhea" id="RHEA-COMP:9603"/>
        <dbReference type="ChEBI" id="CHEBI:15378"/>
        <dbReference type="ChEBI" id="CHEBI:58405"/>
        <dbReference type="ChEBI" id="CHEBI:60033"/>
        <dbReference type="ChEBI" id="CHEBI:78435"/>
        <dbReference type="EC" id="2.4.99.28"/>
    </reaction>
</comment>
<dbReference type="EMBL" id="CP022295">
    <property type="protein sequence ID" value="QSR27531.1"/>
    <property type="molecule type" value="Genomic_DNA"/>
</dbReference>
<feature type="transmembrane region" description="Helical" evidence="9">
    <location>
        <begin position="34"/>
        <end position="55"/>
    </location>
</feature>
<evidence type="ECO:0000256" key="5">
    <source>
        <dbReference type="ARBA" id="ARBA00022989"/>
    </source>
</evidence>
<dbReference type="InterPro" id="IPR018365">
    <property type="entry name" value="Cell_cycle_FtsW-rel_CS"/>
</dbReference>
<dbReference type="EC" id="2.4.99.28" evidence="7"/>
<accession>A0ABX7PNI6</accession>